<dbReference type="CDD" id="cd12148">
    <property type="entry name" value="fungal_TF_MHR"/>
    <property type="match status" value="1"/>
</dbReference>
<dbReference type="SMART" id="SM00906">
    <property type="entry name" value="Fungal_trans"/>
    <property type="match status" value="1"/>
</dbReference>
<dbReference type="PANTHER" id="PTHR31001:SF81">
    <property type="entry name" value="ZN(II)2CYS6 TRANSCRIPTION FACTOR"/>
    <property type="match status" value="1"/>
</dbReference>
<dbReference type="PANTHER" id="PTHR31001">
    <property type="entry name" value="UNCHARACTERIZED TRANSCRIPTIONAL REGULATORY PROTEIN"/>
    <property type="match status" value="1"/>
</dbReference>
<dbReference type="eggNOG" id="ENOG502QVWI">
    <property type="taxonomic scope" value="Eukaryota"/>
</dbReference>
<feature type="region of interest" description="Disordered" evidence="4">
    <location>
        <begin position="102"/>
        <end position="130"/>
    </location>
</feature>
<dbReference type="GeneID" id="19405173"/>
<dbReference type="GO" id="GO:0008270">
    <property type="term" value="F:zinc ion binding"/>
    <property type="evidence" value="ECO:0007669"/>
    <property type="project" value="InterPro"/>
</dbReference>
<dbReference type="GO" id="GO:0006351">
    <property type="term" value="P:DNA-templated transcription"/>
    <property type="evidence" value="ECO:0007669"/>
    <property type="project" value="InterPro"/>
</dbReference>
<dbReference type="PROSITE" id="PS50048">
    <property type="entry name" value="ZN2_CY6_FUNGAL_2"/>
    <property type="match status" value="1"/>
</dbReference>
<dbReference type="InterPro" id="IPR036864">
    <property type="entry name" value="Zn2-C6_fun-type_DNA-bd_sf"/>
</dbReference>
<reference evidence="6 7" key="2">
    <citation type="journal article" date="2013" name="PLoS Genet.">
        <title>Comparative genome structure, secondary metabolite, and effector coding capacity across Cochliobolus pathogens.</title>
        <authorList>
            <person name="Condon B.J."/>
            <person name="Leng Y."/>
            <person name="Wu D."/>
            <person name="Bushley K.E."/>
            <person name="Ohm R.A."/>
            <person name="Otillar R."/>
            <person name="Martin J."/>
            <person name="Schackwitz W."/>
            <person name="Grimwood J."/>
            <person name="MohdZainudin N."/>
            <person name="Xue C."/>
            <person name="Wang R."/>
            <person name="Manning V.A."/>
            <person name="Dhillon B."/>
            <person name="Tu Z.J."/>
            <person name="Steffenson B.J."/>
            <person name="Salamov A."/>
            <person name="Sun H."/>
            <person name="Lowry S."/>
            <person name="LaButti K."/>
            <person name="Han J."/>
            <person name="Copeland A."/>
            <person name="Lindquist E."/>
            <person name="Barry K."/>
            <person name="Schmutz J."/>
            <person name="Baker S.E."/>
            <person name="Ciuffetti L.M."/>
            <person name="Grigoriev I.V."/>
            <person name="Zhong S."/>
            <person name="Turgeon B.G."/>
        </authorList>
    </citation>
    <scope>NUCLEOTIDE SEQUENCE [LARGE SCALE GENOMIC DNA]</scope>
    <source>
        <strain evidence="7">28A</strain>
    </source>
</reference>
<dbReference type="AlphaFoldDB" id="R0IPR5"/>
<evidence type="ECO:0000259" key="5">
    <source>
        <dbReference type="PROSITE" id="PS50048"/>
    </source>
</evidence>
<dbReference type="Gene3D" id="4.10.240.10">
    <property type="entry name" value="Zn(2)-C6 fungal-type DNA-binding domain"/>
    <property type="match status" value="1"/>
</dbReference>
<dbReference type="RefSeq" id="XP_008025150.1">
    <property type="nucleotide sequence ID" value="XM_008026959.1"/>
</dbReference>
<dbReference type="GO" id="GO:0005634">
    <property type="term" value="C:nucleus"/>
    <property type="evidence" value="ECO:0007669"/>
    <property type="project" value="UniProtKB-SubCell"/>
</dbReference>
<feature type="region of interest" description="Disordered" evidence="4">
    <location>
        <begin position="555"/>
        <end position="577"/>
    </location>
</feature>
<reference evidence="6 7" key="1">
    <citation type="journal article" date="2012" name="PLoS Pathog.">
        <title>Diverse lifestyles and strategies of plant pathogenesis encoded in the genomes of eighteen Dothideomycetes fungi.</title>
        <authorList>
            <person name="Ohm R.A."/>
            <person name="Feau N."/>
            <person name="Henrissat B."/>
            <person name="Schoch C.L."/>
            <person name="Horwitz B.A."/>
            <person name="Barry K.W."/>
            <person name="Condon B.J."/>
            <person name="Copeland A.C."/>
            <person name="Dhillon B."/>
            <person name="Glaser F."/>
            <person name="Hesse C.N."/>
            <person name="Kosti I."/>
            <person name="LaButti K."/>
            <person name="Lindquist E.A."/>
            <person name="Lucas S."/>
            <person name="Salamov A.A."/>
            <person name="Bradshaw R.E."/>
            <person name="Ciuffetti L."/>
            <person name="Hamelin R.C."/>
            <person name="Kema G.H.J."/>
            <person name="Lawrence C."/>
            <person name="Scott J.A."/>
            <person name="Spatafora J.W."/>
            <person name="Turgeon B.G."/>
            <person name="de Wit P.J.G.M."/>
            <person name="Zhong S."/>
            <person name="Goodwin S.B."/>
            <person name="Grigoriev I.V."/>
        </authorList>
    </citation>
    <scope>NUCLEOTIDE SEQUENCE [LARGE SCALE GENOMIC DNA]</scope>
    <source>
        <strain evidence="7">28A</strain>
    </source>
</reference>
<dbReference type="CDD" id="cd00067">
    <property type="entry name" value="GAL4"/>
    <property type="match status" value="1"/>
</dbReference>
<dbReference type="GO" id="GO:0003677">
    <property type="term" value="F:DNA binding"/>
    <property type="evidence" value="ECO:0007669"/>
    <property type="project" value="InterPro"/>
</dbReference>
<dbReference type="GO" id="GO:0000981">
    <property type="term" value="F:DNA-binding transcription factor activity, RNA polymerase II-specific"/>
    <property type="evidence" value="ECO:0007669"/>
    <property type="project" value="InterPro"/>
</dbReference>
<organism evidence="6 7">
    <name type="scientific">Exserohilum turcicum (strain 28A)</name>
    <name type="common">Northern leaf blight fungus</name>
    <name type="synonym">Setosphaeria turcica</name>
    <dbReference type="NCBI Taxonomy" id="671987"/>
    <lineage>
        <taxon>Eukaryota</taxon>
        <taxon>Fungi</taxon>
        <taxon>Dikarya</taxon>
        <taxon>Ascomycota</taxon>
        <taxon>Pezizomycotina</taxon>
        <taxon>Dothideomycetes</taxon>
        <taxon>Pleosporomycetidae</taxon>
        <taxon>Pleosporales</taxon>
        <taxon>Pleosporineae</taxon>
        <taxon>Pleosporaceae</taxon>
        <taxon>Exserohilum</taxon>
    </lineage>
</organism>
<evidence type="ECO:0000256" key="4">
    <source>
        <dbReference type="SAM" id="MobiDB-lite"/>
    </source>
</evidence>
<comment type="subcellular location">
    <subcellularLocation>
        <location evidence="1">Nucleus</location>
    </subcellularLocation>
</comment>
<dbReference type="Pfam" id="PF04082">
    <property type="entry name" value="Fungal_trans"/>
    <property type="match status" value="1"/>
</dbReference>
<accession>R0IPR5</accession>
<keyword evidence="3" id="KW-0539">Nucleus</keyword>
<evidence type="ECO:0000313" key="7">
    <source>
        <dbReference type="Proteomes" id="UP000016935"/>
    </source>
</evidence>
<dbReference type="OrthoDB" id="1747771at2759"/>
<dbReference type="STRING" id="671987.R0IPR5"/>
<dbReference type="InterPro" id="IPR050613">
    <property type="entry name" value="Sec_Metabolite_Reg"/>
</dbReference>
<name>R0IPR5_EXST2</name>
<dbReference type="SMART" id="SM00066">
    <property type="entry name" value="GAL4"/>
    <property type="match status" value="1"/>
</dbReference>
<evidence type="ECO:0000313" key="6">
    <source>
        <dbReference type="EMBL" id="EOA86696.1"/>
    </source>
</evidence>
<evidence type="ECO:0000256" key="2">
    <source>
        <dbReference type="ARBA" id="ARBA00022723"/>
    </source>
</evidence>
<dbReference type="InterPro" id="IPR007219">
    <property type="entry name" value="XnlR_reg_dom"/>
</dbReference>
<dbReference type="Proteomes" id="UP000016935">
    <property type="component" value="Unassembled WGS sequence"/>
</dbReference>
<dbReference type="EMBL" id="KB908592">
    <property type="protein sequence ID" value="EOA86696.1"/>
    <property type="molecule type" value="Genomic_DNA"/>
</dbReference>
<keyword evidence="7" id="KW-1185">Reference proteome</keyword>
<dbReference type="PROSITE" id="PS00463">
    <property type="entry name" value="ZN2_CY6_FUNGAL_1"/>
    <property type="match status" value="1"/>
</dbReference>
<keyword evidence="2" id="KW-0479">Metal-binding</keyword>
<dbReference type="InterPro" id="IPR001138">
    <property type="entry name" value="Zn2Cys6_DnaBD"/>
</dbReference>
<dbReference type="HOGENOM" id="CLU_005937_1_0_1"/>
<proteinExistence type="predicted"/>
<dbReference type="Pfam" id="PF00172">
    <property type="entry name" value="Zn_clus"/>
    <property type="match status" value="1"/>
</dbReference>
<evidence type="ECO:0000256" key="1">
    <source>
        <dbReference type="ARBA" id="ARBA00004123"/>
    </source>
</evidence>
<feature type="non-terminal residue" evidence="6">
    <location>
        <position position="624"/>
    </location>
</feature>
<sequence>MAEVPLRRAHTFQDEIADTTTAGRRKQSQTQRQLLSCTKCRERKVKCDRTKPCSACCARGLPRDCHFIAEDGNYTPIQQSYELRKLRAENLQLKERFRALSIPTHDEESDPPTCFDSQLDNGLGSGRKRRAMKQKRLQNPGWQDSIYFGSPGIATVISDFAAVNVDSPATLAHLLPRHIDLFASEDSPTYVFATLFSASPDECIPQLLSCLPAKHELSEYLDTFENLVSIQMPATLSRTEVERFLSDVKSNSQSCPTMLALLLTVIALGAQHSTWGKGGECYPAKVKAEAQKGNVYIAAAFQALRLASFLHKPSLLAVQVLILVGKFLTNSGRFLDAFTLFGMTIRMAYAIGLHCHPKYLEPAPPTQTELATRQKIWWYMLRIDEEYSMTFGRPLGISSIGTCCWPQELTTDPIVRRFGEFMAQFTVLARQILSSDRLINLRIDELTDALRRLLDTIPEILQFNAAWNRPENTSSHELWPLMNMAAGQQAFNSCMLLVSDAIEHCRITDGALKVEQSLVIFKELGENNVHRLAQYATEKISSCLKTLYDIVAQSPHNKSEARSRQEKRTAIPGSRKSEATQALATVGNVMGHTGMQLLEDCGLQASVQEAFAPMNWNTAGLLTD</sequence>
<dbReference type="SUPFAM" id="SSF57701">
    <property type="entry name" value="Zn2/Cys6 DNA-binding domain"/>
    <property type="match status" value="1"/>
</dbReference>
<gene>
    <name evidence="6" type="ORF">SETTUDRAFT_49457</name>
</gene>
<feature type="domain" description="Zn(2)-C6 fungal-type" evidence="5">
    <location>
        <begin position="36"/>
        <end position="67"/>
    </location>
</feature>
<protein>
    <recommendedName>
        <fullName evidence="5">Zn(2)-C6 fungal-type domain-containing protein</fullName>
    </recommendedName>
</protein>
<feature type="compositionally biased region" description="Basic and acidic residues" evidence="4">
    <location>
        <begin position="557"/>
        <end position="569"/>
    </location>
</feature>
<evidence type="ECO:0000256" key="3">
    <source>
        <dbReference type="ARBA" id="ARBA00023242"/>
    </source>
</evidence>